<dbReference type="CDD" id="cd09274">
    <property type="entry name" value="RNase_HI_RT_Ty3"/>
    <property type="match status" value="1"/>
</dbReference>
<keyword evidence="6" id="KW-0378">Hydrolase</keyword>
<evidence type="ECO:0000256" key="3">
    <source>
        <dbReference type="ARBA" id="ARBA00022695"/>
    </source>
</evidence>
<dbReference type="Proteomes" id="UP001487740">
    <property type="component" value="Unassembled WGS sequence"/>
</dbReference>
<feature type="region of interest" description="Disordered" evidence="8">
    <location>
        <begin position="659"/>
        <end position="791"/>
    </location>
</feature>
<keyword evidence="2" id="KW-0808">Transferase</keyword>
<feature type="compositionally biased region" description="Low complexity" evidence="8">
    <location>
        <begin position="702"/>
        <end position="712"/>
    </location>
</feature>
<keyword evidence="5" id="KW-0255">Endonuclease</keyword>
<dbReference type="GO" id="GO:0004519">
    <property type="term" value="F:endonuclease activity"/>
    <property type="evidence" value="ECO:0007669"/>
    <property type="project" value="UniProtKB-KW"/>
</dbReference>
<dbReference type="Gene3D" id="3.30.70.270">
    <property type="match status" value="1"/>
</dbReference>
<dbReference type="InterPro" id="IPR043128">
    <property type="entry name" value="Rev_trsase/Diguanyl_cyclase"/>
</dbReference>
<evidence type="ECO:0000256" key="2">
    <source>
        <dbReference type="ARBA" id="ARBA00022679"/>
    </source>
</evidence>
<dbReference type="InterPro" id="IPR021109">
    <property type="entry name" value="Peptidase_aspartic_dom_sf"/>
</dbReference>
<evidence type="ECO:0000256" key="7">
    <source>
        <dbReference type="ARBA" id="ARBA00022918"/>
    </source>
</evidence>
<dbReference type="PANTHER" id="PTHR37984">
    <property type="entry name" value="PROTEIN CBG26694"/>
    <property type="match status" value="1"/>
</dbReference>
<evidence type="ECO:0000256" key="4">
    <source>
        <dbReference type="ARBA" id="ARBA00022722"/>
    </source>
</evidence>
<dbReference type="InterPro" id="IPR050951">
    <property type="entry name" value="Retrovirus_Pol_polyprotein"/>
</dbReference>
<dbReference type="EC" id="2.7.7.49" evidence="1"/>
<reference evidence="10 11" key="1">
    <citation type="submission" date="2023-03" db="EMBL/GenBank/DDBJ databases">
        <title>High-quality genome of Scylla paramamosain provides insights in environmental adaptation.</title>
        <authorList>
            <person name="Zhang L."/>
        </authorList>
    </citation>
    <scope>NUCLEOTIDE SEQUENCE [LARGE SCALE GENOMIC DNA]</scope>
    <source>
        <strain evidence="10">LZ_2023a</strain>
        <tissue evidence="10">Muscle</tissue>
    </source>
</reference>
<organism evidence="10 11">
    <name type="scientific">Scylla paramamosain</name>
    <name type="common">Mud crab</name>
    <dbReference type="NCBI Taxonomy" id="85552"/>
    <lineage>
        <taxon>Eukaryota</taxon>
        <taxon>Metazoa</taxon>
        <taxon>Ecdysozoa</taxon>
        <taxon>Arthropoda</taxon>
        <taxon>Crustacea</taxon>
        <taxon>Multicrustacea</taxon>
        <taxon>Malacostraca</taxon>
        <taxon>Eumalacostraca</taxon>
        <taxon>Eucarida</taxon>
        <taxon>Decapoda</taxon>
        <taxon>Pleocyemata</taxon>
        <taxon>Brachyura</taxon>
        <taxon>Eubrachyura</taxon>
        <taxon>Portunoidea</taxon>
        <taxon>Portunidae</taxon>
        <taxon>Portuninae</taxon>
        <taxon>Scylla</taxon>
    </lineage>
</organism>
<keyword evidence="7" id="KW-0695">RNA-directed DNA polymerase</keyword>
<proteinExistence type="predicted"/>
<comment type="caution">
    <text evidence="10">The sequence shown here is derived from an EMBL/GenBank/DDBJ whole genome shotgun (WGS) entry which is preliminary data.</text>
</comment>
<keyword evidence="3" id="KW-0548">Nucleotidyltransferase</keyword>
<dbReference type="InterPro" id="IPR043502">
    <property type="entry name" value="DNA/RNA_pol_sf"/>
</dbReference>
<feature type="compositionally biased region" description="Polar residues" evidence="8">
    <location>
        <begin position="666"/>
        <end position="681"/>
    </location>
</feature>
<feature type="region of interest" description="Disordered" evidence="8">
    <location>
        <begin position="133"/>
        <end position="160"/>
    </location>
</feature>
<dbReference type="SUPFAM" id="SSF50630">
    <property type="entry name" value="Acid proteases"/>
    <property type="match status" value="1"/>
</dbReference>
<accession>A0AAW0U6U3</accession>
<dbReference type="GO" id="GO:0003964">
    <property type="term" value="F:RNA-directed DNA polymerase activity"/>
    <property type="evidence" value="ECO:0007669"/>
    <property type="project" value="UniProtKB-KW"/>
</dbReference>
<keyword evidence="4" id="KW-0540">Nuclease</keyword>
<gene>
    <name evidence="10" type="ORF">O3P69_006239</name>
</gene>
<evidence type="ECO:0000313" key="10">
    <source>
        <dbReference type="EMBL" id="KAK8395446.1"/>
    </source>
</evidence>
<evidence type="ECO:0000256" key="8">
    <source>
        <dbReference type="SAM" id="MobiDB-lite"/>
    </source>
</evidence>
<evidence type="ECO:0000256" key="6">
    <source>
        <dbReference type="ARBA" id="ARBA00022801"/>
    </source>
</evidence>
<evidence type="ECO:0000256" key="5">
    <source>
        <dbReference type="ARBA" id="ARBA00022759"/>
    </source>
</evidence>
<dbReference type="InterPro" id="IPR041373">
    <property type="entry name" value="RT_RNaseH"/>
</dbReference>
<evidence type="ECO:0000313" key="11">
    <source>
        <dbReference type="Proteomes" id="UP001487740"/>
    </source>
</evidence>
<dbReference type="Pfam" id="PF17917">
    <property type="entry name" value="RT_RNaseH"/>
    <property type="match status" value="1"/>
</dbReference>
<dbReference type="SUPFAM" id="SSF56672">
    <property type="entry name" value="DNA/RNA polymerases"/>
    <property type="match status" value="1"/>
</dbReference>
<dbReference type="AlphaFoldDB" id="A0AAW0U6U3"/>
<feature type="domain" description="Reverse transcriptase RNase H-like" evidence="9">
    <location>
        <begin position="441"/>
        <end position="543"/>
    </location>
</feature>
<sequence length="791" mass="88269">MEQRELGPYWLGSRIYHNPTSTWSITTDPTRGHEDGILMVVVGTEGVSMAAVIGAVKQYIEGKDFEVYTESFEQFLEANNFMEDKRRFVCGLHVERIKRKLLQEGDELTWDKVCKLALSMEAASTEAKLLAGGNHDTQVNKVEPPRTAPRNRKRELDDKGAKGQNARFFFPGSEARDNGWCSRSGSNYHKATDCPFKEQECFKFSRMGHTRRMCRAGGRVNNLDNDNEHKSSQEEEGKLFDILQLPEWAQTSIKTPLVVNVQGEGKELRMEVDTGASNTVTSEEVWSKLHSRPRLEASNKPLITYTGERVQTLGHMSIKAYLQLKEGARPVSRKSRPVPHALYPSWTRKWKGGSRKGSPNRWKSATAVVGRPRWYPKQTASTELKPISETTEAIQQLPAPVDVPTLQSLLGTVGYYSRLLPHLATTLTPLYELRKKGAKWLVTDANDVGVWATLIQVGPGDVEWPVAYASRVLTPTERKHPSVEKEAVAVSYGVKRFHQYCYMRRFTLIMDNKALSRILNPEREMPTLRAALMQRYALQLAAYSYDVDLRRSEDMRFADTLSRLPMSGNIDKGPQRVEREAKESNVLFLDKWPSVTLREVATATRRDSVLGKVMTAVRSGICLEVSEDISSYKSRMAELSTERDCLMWGGRVVIPASLREKEDSVTQDNDWQSPAEGSTANLVEDSETVGTPTLRQPDVRTSTKTGYTGKTGPMNEEAVEREQAGSATRGGTSRPKRVGESTGCKMSPVPGGMRVGGQVSAEGRLSTGTGQPSKGEGPHEKAIDEAEEGTM</sequence>
<protein>
    <recommendedName>
        <fullName evidence="1">RNA-directed DNA polymerase</fullName>
        <ecNumber evidence="1">2.7.7.49</ecNumber>
    </recommendedName>
</protein>
<dbReference type="EMBL" id="JARAKH010000018">
    <property type="protein sequence ID" value="KAK8395446.1"/>
    <property type="molecule type" value="Genomic_DNA"/>
</dbReference>
<evidence type="ECO:0000256" key="1">
    <source>
        <dbReference type="ARBA" id="ARBA00012493"/>
    </source>
</evidence>
<dbReference type="PANTHER" id="PTHR37984:SF5">
    <property type="entry name" value="PROTEIN NYNRIN-LIKE"/>
    <property type="match status" value="1"/>
</dbReference>
<dbReference type="GO" id="GO:0016787">
    <property type="term" value="F:hydrolase activity"/>
    <property type="evidence" value="ECO:0007669"/>
    <property type="project" value="UniProtKB-KW"/>
</dbReference>
<name>A0AAW0U6U3_SCYPA</name>
<evidence type="ECO:0000259" key="9">
    <source>
        <dbReference type="Pfam" id="PF17917"/>
    </source>
</evidence>
<keyword evidence="11" id="KW-1185">Reference proteome</keyword>